<dbReference type="AlphaFoldDB" id="A0A2N1PRV1"/>
<comment type="caution">
    <text evidence="2">The sequence shown here is derived from an EMBL/GenBank/DDBJ whole genome shotgun (WGS) entry which is preliminary data.</text>
</comment>
<evidence type="ECO:0000313" key="2">
    <source>
        <dbReference type="EMBL" id="PKK91071.1"/>
    </source>
</evidence>
<protein>
    <submittedName>
        <fullName evidence="2">Uncharacterized protein</fullName>
    </submittedName>
</protein>
<proteinExistence type="predicted"/>
<evidence type="ECO:0000256" key="1">
    <source>
        <dbReference type="SAM" id="MobiDB-lite"/>
    </source>
</evidence>
<dbReference type="Proteomes" id="UP000233256">
    <property type="component" value="Unassembled WGS sequence"/>
</dbReference>
<gene>
    <name evidence="2" type="ORF">CVV64_04695</name>
</gene>
<organism evidence="2 3">
    <name type="scientific">Candidatus Wallbacteria bacterium HGW-Wallbacteria-1</name>
    <dbReference type="NCBI Taxonomy" id="2013854"/>
    <lineage>
        <taxon>Bacteria</taxon>
        <taxon>Candidatus Walliibacteriota</taxon>
    </lineage>
</organism>
<evidence type="ECO:0000313" key="3">
    <source>
        <dbReference type="Proteomes" id="UP000233256"/>
    </source>
</evidence>
<accession>A0A2N1PRV1</accession>
<dbReference type="EMBL" id="PGXC01000003">
    <property type="protein sequence ID" value="PKK91071.1"/>
    <property type="molecule type" value="Genomic_DNA"/>
</dbReference>
<name>A0A2N1PRV1_9BACT</name>
<sequence>MKIRGGTEMLNREKPDNIADGPKPVWTAPSPLTRYAGAIAAAATMLASMAGCSVEPFNPKAEVAITSVEPSVARPTWSNGRTVLPLARVNVTSANTIPMTIDAYRLDYRGPDGKIIEMPAIGRSGLLTRKIDAMSATESSAKVTPLTMEIFTPAVYDYACNGTTSESSDDITPISATITFTGKDINNNVIEIMGGVTLSTTPAYQDAVVPATGAVTGTTGSVALTVEVQAK</sequence>
<reference evidence="2 3" key="1">
    <citation type="journal article" date="2017" name="ISME J.">
        <title>Potential for microbial H2 and metal transformations associated with novel bacteria and archaea in deep terrestrial subsurface sediments.</title>
        <authorList>
            <person name="Hernsdorf A.W."/>
            <person name="Amano Y."/>
            <person name="Miyakawa K."/>
            <person name="Ise K."/>
            <person name="Suzuki Y."/>
            <person name="Anantharaman K."/>
            <person name="Probst A."/>
            <person name="Burstein D."/>
            <person name="Thomas B.C."/>
            <person name="Banfield J.F."/>
        </authorList>
    </citation>
    <scope>NUCLEOTIDE SEQUENCE [LARGE SCALE GENOMIC DNA]</scope>
    <source>
        <strain evidence="2">HGW-Wallbacteria-1</strain>
    </source>
</reference>
<feature type="region of interest" description="Disordered" evidence="1">
    <location>
        <begin position="1"/>
        <end position="25"/>
    </location>
</feature>